<reference key="3">
    <citation type="submission" date="2014-02" db="EMBL/GenBank/DDBJ databases">
        <title>A revised Fusarium graminearum genomic reference sequence using whole shotgun re-sequencing.</title>
        <authorList>
            <person name="King R."/>
            <person name="Urban M."/>
            <person name="Hassani-Pak K."/>
            <person name="Hammond-Kosack K."/>
        </authorList>
    </citation>
    <scope>NUCLEOTIDE SEQUENCE</scope>
    <source>
        <strain>PH-1</strain>
    </source>
</reference>
<reference evidence="8 9" key="1">
    <citation type="journal article" date="2007" name="Science">
        <title>The Fusarium graminearum genome reveals a link between localized polymorphism and pathogen specialization.</title>
        <authorList>
            <person name="Cuomo C.A."/>
            <person name="Gueldener U."/>
            <person name="Xu J.-R."/>
            <person name="Trail F."/>
            <person name="Turgeon B.G."/>
            <person name="Di Pietro A."/>
            <person name="Walton J.D."/>
            <person name="Ma L.-J."/>
            <person name="Baker S.E."/>
            <person name="Rep M."/>
            <person name="Adam G."/>
            <person name="Antoniw J."/>
            <person name="Baldwin T."/>
            <person name="Calvo S.E."/>
            <person name="Chang Y.-L."/>
            <person name="DeCaprio D."/>
            <person name="Gale L.R."/>
            <person name="Gnerre S."/>
            <person name="Goswami R.S."/>
            <person name="Hammond-Kosack K."/>
            <person name="Harris L.J."/>
            <person name="Hilburn K."/>
            <person name="Kennell J.C."/>
            <person name="Kroken S."/>
            <person name="Magnuson J.K."/>
            <person name="Mannhaupt G."/>
            <person name="Mauceli E.W."/>
            <person name="Mewes H.-W."/>
            <person name="Mitterbauer R."/>
            <person name="Muehlbauer G."/>
            <person name="Muensterkoetter M."/>
            <person name="Nelson D."/>
            <person name="O'Donnell K."/>
            <person name="Ouellet T."/>
            <person name="Qi W."/>
            <person name="Quesneville H."/>
            <person name="Roncero M.I.G."/>
            <person name="Seong K.-Y."/>
            <person name="Tetko I.V."/>
            <person name="Urban M."/>
            <person name="Waalwijk C."/>
            <person name="Ward T.J."/>
            <person name="Yao J."/>
            <person name="Birren B.W."/>
            <person name="Kistler H.C."/>
        </authorList>
    </citation>
    <scope>NUCLEOTIDE SEQUENCE [LARGE SCALE GENOMIC DNA]</scope>
    <source>
        <strain evidence="9">ATCC MYA-4620 / CBS 123657 / FGSC 9075 / NRRL 31084 / PH-1</strain>
        <strain evidence="8">PH-1 / ATCC MYA-4620 / FGSC 9075 / NRRL 31084</strain>
    </source>
</reference>
<sequence>MNFVNEMPPEPTAPPILNLHGRAEASDQIVLSIAPDSICGFISERAGASRACPVNNRCYFFPPQSKEHGGVICCGKTTCQYHAACVNSREYFQLSKCDGGCEVDNYTLKWYHYSPRYPLEKPTNGMYSTDSRAPYCNTVAWRGNTTDYWCNDLDIKTAQSAALTYKGQKETPHFITVDQDDISSIESQMSGARTAGTALGGPKSTSESTSGSTATVTETNANDGGSSKTPVAAIVGGTVSGIAVLAAAGLGIFFFLRRKKKKQSNAASLPGYQQPPENKSPWSPGQQLVAPYHYDPNTPQSNVSPNSQCMYPQASGFQPQQNVIHEAGGEAVDPSSQPQELPANKKEPAELA</sequence>
<proteinExistence type="predicted"/>
<dbReference type="VEuPathDB" id="FungiDB:FGRAMPH1_01G06115"/>
<keyword evidence="9" id="KW-1185">Reference proteome</keyword>
<protein>
    <submittedName>
        <fullName evidence="7">Chromosome 1, complete genome</fullName>
    </submittedName>
</protein>
<evidence type="ECO:0000256" key="5">
    <source>
        <dbReference type="SAM" id="MobiDB-lite"/>
    </source>
</evidence>
<dbReference type="eggNOG" id="ENOG502SSWB">
    <property type="taxonomic scope" value="Eukaryota"/>
</dbReference>
<evidence type="ECO:0000256" key="4">
    <source>
        <dbReference type="ARBA" id="ARBA00023136"/>
    </source>
</evidence>
<feature type="compositionally biased region" description="Basic and acidic residues" evidence="5">
    <location>
        <begin position="343"/>
        <end position="352"/>
    </location>
</feature>
<comment type="subcellular location">
    <subcellularLocation>
        <location evidence="1">Membrane</location>
        <topology evidence="1">Single-pass membrane protein</topology>
    </subcellularLocation>
</comment>
<evidence type="ECO:0000256" key="2">
    <source>
        <dbReference type="ARBA" id="ARBA00022692"/>
    </source>
</evidence>
<evidence type="ECO:0000313" key="7">
    <source>
        <dbReference type="EMBL" id="CEF74862.1"/>
    </source>
</evidence>
<gene>
    <name evidence="7" type="ORF">FGRAMPH1_01T06115</name>
</gene>
<dbReference type="AlphaFoldDB" id="A0A0E0RUD7"/>
<name>A0A0E0RUD7_GIBZE</name>
<dbReference type="CDD" id="cd12087">
    <property type="entry name" value="TM_EGFR-like"/>
    <property type="match status" value="1"/>
</dbReference>
<accession>A0A0E0RUD7</accession>
<reference evidence="7 9" key="4">
    <citation type="journal article" date="2015" name="BMC Genomics">
        <title>The completed genome sequence of the pathogenic ascomycete fungus Fusarium graminearum.</title>
        <authorList>
            <person name="King R."/>
            <person name="Urban M."/>
            <person name="Hammond-Kosack M.C."/>
            <person name="Hassani-Pak K."/>
            <person name="Hammond-Kosack K.E."/>
        </authorList>
    </citation>
    <scope>NUCLEOTIDE SEQUENCE [LARGE SCALE GENOMIC DNA]</scope>
    <source>
        <strain evidence="9">ATCC MYA-4620 / CBS 123657 / FGSC 9075 / NRRL 31084 / PH-1</strain>
        <strain evidence="7">PH-1</strain>
    </source>
</reference>
<evidence type="ECO:0000313" key="9">
    <source>
        <dbReference type="Proteomes" id="UP000070720"/>
    </source>
</evidence>
<feature type="compositionally biased region" description="Low complexity" evidence="5">
    <location>
        <begin position="204"/>
        <end position="219"/>
    </location>
</feature>
<evidence type="ECO:0000256" key="6">
    <source>
        <dbReference type="SAM" id="Phobius"/>
    </source>
</evidence>
<evidence type="ECO:0000256" key="1">
    <source>
        <dbReference type="ARBA" id="ARBA00004167"/>
    </source>
</evidence>
<evidence type="ECO:0000256" key="3">
    <source>
        <dbReference type="ARBA" id="ARBA00022989"/>
    </source>
</evidence>
<dbReference type="GO" id="GO:0016020">
    <property type="term" value="C:membrane"/>
    <property type="evidence" value="ECO:0007669"/>
    <property type="project" value="UniProtKB-SubCell"/>
</dbReference>
<dbReference type="EnsemblFungi" id="CEF74862">
    <property type="protein sequence ID" value="CEF74862"/>
    <property type="gene ID" value="FGRRES_16012"/>
</dbReference>
<dbReference type="GO" id="GO:0071944">
    <property type="term" value="C:cell periphery"/>
    <property type="evidence" value="ECO:0007669"/>
    <property type="project" value="UniProtKB-ARBA"/>
</dbReference>
<feature type="compositionally biased region" description="Polar residues" evidence="5">
    <location>
        <begin position="297"/>
        <end position="323"/>
    </location>
</feature>
<dbReference type="Proteomes" id="UP000070720">
    <property type="component" value="Chromosome 1"/>
</dbReference>
<dbReference type="EMBL" id="HG970332">
    <property type="protein sequence ID" value="CEF74862.1"/>
    <property type="molecule type" value="Genomic_DNA"/>
</dbReference>
<feature type="transmembrane region" description="Helical" evidence="6">
    <location>
        <begin position="231"/>
        <end position="256"/>
    </location>
</feature>
<dbReference type="PANTHER" id="PTHR15549">
    <property type="entry name" value="PAIRED IMMUNOGLOBULIN-LIKE TYPE 2 RECEPTOR"/>
    <property type="match status" value="1"/>
</dbReference>
<evidence type="ECO:0000313" key="8">
    <source>
        <dbReference type="EnsemblFungi" id="CEF74862"/>
    </source>
</evidence>
<feature type="region of interest" description="Disordered" evidence="5">
    <location>
        <begin position="187"/>
        <end position="227"/>
    </location>
</feature>
<keyword evidence="3 6" id="KW-1133">Transmembrane helix</keyword>
<feature type="region of interest" description="Disordered" evidence="5">
    <location>
        <begin position="265"/>
        <end position="352"/>
    </location>
</feature>
<keyword evidence="2 6" id="KW-0812">Transmembrane</keyword>
<reference evidence="8 9" key="2">
    <citation type="journal article" date="2010" name="Nature">
        <title>Comparative genomics reveals mobile pathogenicity chromosomes in Fusarium.</title>
        <authorList>
            <person name="Ma L.J."/>
            <person name="van der Does H.C."/>
            <person name="Borkovich K.A."/>
            <person name="Coleman J.J."/>
            <person name="Daboussi M.J."/>
            <person name="Di Pietro A."/>
            <person name="Dufresne M."/>
            <person name="Freitag M."/>
            <person name="Grabherr M."/>
            <person name="Henrissat B."/>
            <person name="Houterman P.M."/>
            <person name="Kang S."/>
            <person name="Shim W.B."/>
            <person name="Woloshuk C."/>
            <person name="Xie X."/>
            <person name="Xu J.R."/>
            <person name="Antoniw J."/>
            <person name="Baker S.E."/>
            <person name="Bluhm B.H."/>
            <person name="Breakspear A."/>
            <person name="Brown D.W."/>
            <person name="Butchko R.A."/>
            <person name="Chapman S."/>
            <person name="Coulson R."/>
            <person name="Coutinho P.M."/>
            <person name="Danchin E.G."/>
            <person name="Diener A."/>
            <person name="Gale L.R."/>
            <person name="Gardiner D.M."/>
            <person name="Goff S."/>
            <person name="Hammond-Kosack K.E."/>
            <person name="Hilburn K."/>
            <person name="Hua-Van A."/>
            <person name="Jonkers W."/>
            <person name="Kazan K."/>
            <person name="Kodira C.D."/>
            <person name="Koehrsen M."/>
            <person name="Kumar L."/>
            <person name="Lee Y.H."/>
            <person name="Li L."/>
            <person name="Manners J.M."/>
            <person name="Miranda-Saavedra D."/>
            <person name="Mukherjee M."/>
            <person name="Park G."/>
            <person name="Park J."/>
            <person name="Park S.Y."/>
            <person name="Proctor R.H."/>
            <person name="Regev A."/>
            <person name="Ruiz-Roldan M.C."/>
            <person name="Sain D."/>
            <person name="Sakthikumar S."/>
            <person name="Sykes S."/>
            <person name="Schwartz D.C."/>
            <person name="Turgeon B.G."/>
            <person name="Wapinski I."/>
            <person name="Yoder O."/>
            <person name="Young S."/>
            <person name="Zeng Q."/>
            <person name="Zhou S."/>
            <person name="Galagan J."/>
            <person name="Cuomo C.A."/>
            <person name="Kistler H.C."/>
            <person name="Rep M."/>
        </authorList>
    </citation>
    <scope>GENOME REANNOTATION</scope>
    <source>
        <strain evidence="9">ATCC MYA-4620 / CBS 123657 / FGSC 9075 / NRRL 31084 / PH-1</strain>
        <strain evidence="8">PH-1 / ATCC MYA-4620 / FGSC 9075 / NRRL 31084</strain>
    </source>
</reference>
<dbReference type="InterPro" id="IPR051694">
    <property type="entry name" value="Immunoregulatory_rcpt-like"/>
</dbReference>
<organism evidence="8">
    <name type="scientific">Gibberella zeae (strain ATCC MYA-4620 / CBS 123657 / FGSC 9075 / NRRL 31084 / PH-1)</name>
    <name type="common">Wheat head blight fungus</name>
    <name type="synonym">Fusarium graminearum</name>
    <dbReference type="NCBI Taxonomy" id="229533"/>
    <lineage>
        <taxon>Eukaryota</taxon>
        <taxon>Fungi</taxon>
        <taxon>Dikarya</taxon>
        <taxon>Ascomycota</taxon>
        <taxon>Pezizomycotina</taxon>
        <taxon>Sordariomycetes</taxon>
        <taxon>Hypocreomycetidae</taxon>
        <taxon>Hypocreales</taxon>
        <taxon>Nectriaceae</taxon>
        <taxon>Fusarium</taxon>
    </lineage>
</organism>
<feature type="compositionally biased region" description="Polar residues" evidence="5">
    <location>
        <begin position="275"/>
        <end position="286"/>
    </location>
</feature>
<keyword evidence="4 6" id="KW-0472">Membrane</keyword>
<reference evidence="8" key="5">
    <citation type="submission" date="2017-01" db="UniProtKB">
        <authorList>
            <consortium name="EnsemblFungi"/>
        </authorList>
    </citation>
    <scope>IDENTIFICATION</scope>
    <source>
        <strain evidence="8">PH-1 / ATCC MYA-4620 / FGSC 9075 / NRRL 31084</strain>
    </source>
</reference>
<dbReference type="InParanoid" id="A0A0E0RUD7"/>
<dbReference type="PANTHER" id="PTHR15549:SF26">
    <property type="entry name" value="AXIAL BUDDING PATTERN PROTEIN 2-RELATED"/>
    <property type="match status" value="1"/>
</dbReference>